<sequence length="152" mass="17792">MMKKKYFNKQMQWTRPYLPLTTCWTQERFPSVDNPDPFGSRVEEVVTGGMVLTTRLLAFSRGYATTRAGGSRLKPTLNLDQFIQRGRVLAFYRTILRGTKKIPDPTTRAESRRYARDEFERRRNVADSAHVRYLLSVGKTEWEGMERYIDGM</sequence>
<protein>
    <recommendedName>
        <fullName evidence="5">LYR motif-containing protein 2</fullName>
    </recommendedName>
</protein>
<evidence type="ECO:0000313" key="8">
    <source>
        <dbReference type="EMBL" id="CAG2005495.1"/>
    </source>
</evidence>
<evidence type="ECO:0000256" key="3">
    <source>
        <dbReference type="ARBA" id="ARBA00022946"/>
    </source>
</evidence>
<comment type="subcellular location">
    <subcellularLocation>
        <location evidence="1">Mitochondrion</location>
    </subcellularLocation>
</comment>
<evidence type="ECO:0000313" key="9">
    <source>
        <dbReference type="EMBL" id="VIO57932.1"/>
    </source>
</evidence>
<accession>A0A4U9F691</accession>
<dbReference type="EMBL" id="CAAKMV010000130">
    <property type="protein sequence ID" value="VIO57932.1"/>
    <property type="molecule type" value="Genomic_DNA"/>
</dbReference>
<dbReference type="PANTHER" id="PTHR13675">
    <property type="entry name" value="LYR MOTIF-CONTAINING PROTEIN 2"/>
    <property type="match status" value="1"/>
</dbReference>
<dbReference type="InterPro" id="IPR045293">
    <property type="entry name" value="Complex1_LYR_LYRM2"/>
</dbReference>
<evidence type="ECO:0000256" key="6">
    <source>
        <dbReference type="ARBA" id="ARBA00044735"/>
    </source>
</evidence>
<evidence type="ECO:0000259" key="7">
    <source>
        <dbReference type="Pfam" id="PF05347"/>
    </source>
</evidence>
<organism evidence="8 10">
    <name type="scientific">Gibberella zeae</name>
    <name type="common">Wheat head blight fungus</name>
    <name type="synonym">Fusarium graminearum</name>
    <dbReference type="NCBI Taxonomy" id="5518"/>
    <lineage>
        <taxon>Eukaryota</taxon>
        <taxon>Fungi</taxon>
        <taxon>Dikarya</taxon>
        <taxon>Ascomycota</taxon>
        <taxon>Pezizomycotina</taxon>
        <taxon>Sordariomycetes</taxon>
        <taxon>Hypocreomycetidae</taxon>
        <taxon>Hypocreales</taxon>
        <taxon>Nectriaceae</taxon>
        <taxon>Fusarium</taxon>
    </lineage>
</organism>
<dbReference type="EMBL" id="CAJPIJ010000183">
    <property type="protein sequence ID" value="CAG2005495.1"/>
    <property type="molecule type" value="Genomic_DNA"/>
</dbReference>
<dbReference type="PANTHER" id="PTHR13675:SF0">
    <property type="entry name" value="LYR MOTIF-CONTAINING PROTEIN 2"/>
    <property type="match status" value="1"/>
</dbReference>
<gene>
    <name evidence="9" type="ORF">FUG_LOCUS258048</name>
    <name evidence="8" type="ORF">MDCFG202_LOCUS496450</name>
</gene>
<evidence type="ECO:0000256" key="1">
    <source>
        <dbReference type="ARBA" id="ARBA00004173"/>
    </source>
</evidence>
<name>A0A4U9F691_GIBZA</name>
<reference evidence="9" key="1">
    <citation type="submission" date="2019-04" db="EMBL/GenBank/DDBJ databases">
        <authorList>
            <person name="Melise S."/>
            <person name="Noan J."/>
            <person name="Okalmin O."/>
        </authorList>
    </citation>
    <scope>NUCLEOTIDE SEQUENCE</scope>
    <source>
        <strain evidence="9">FN9</strain>
    </source>
</reference>
<comment type="function">
    <text evidence="6">Involved in efficient integration of the N-module into mitochondrial respiratory chain complex I.</text>
</comment>
<dbReference type="GO" id="GO:0005739">
    <property type="term" value="C:mitochondrion"/>
    <property type="evidence" value="ECO:0007669"/>
    <property type="project" value="UniProtKB-SubCell"/>
</dbReference>
<feature type="domain" description="Complex 1 LYR protein" evidence="7">
    <location>
        <begin position="87"/>
        <end position="143"/>
    </location>
</feature>
<dbReference type="Pfam" id="PF05347">
    <property type="entry name" value="Complex1_LYR"/>
    <property type="match status" value="1"/>
</dbReference>
<dbReference type="Proteomes" id="UP000746612">
    <property type="component" value="Unassembled WGS sequence"/>
</dbReference>
<evidence type="ECO:0000256" key="5">
    <source>
        <dbReference type="ARBA" id="ARBA00026235"/>
    </source>
</evidence>
<reference evidence="8" key="2">
    <citation type="submission" date="2021-03" db="EMBL/GenBank/DDBJ databases">
        <authorList>
            <person name="Alouane T."/>
            <person name="Langin T."/>
            <person name="Bonhomme L."/>
        </authorList>
    </citation>
    <scope>NUCLEOTIDE SEQUENCE</scope>
    <source>
        <strain evidence="8">MDC_Fg202</strain>
    </source>
</reference>
<comment type="similarity">
    <text evidence="2">Belongs to the complex I LYR family.</text>
</comment>
<evidence type="ECO:0000256" key="4">
    <source>
        <dbReference type="ARBA" id="ARBA00023128"/>
    </source>
</evidence>
<keyword evidence="4" id="KW-0496">Mitochondrion</keyword>
<proteinExistence type="inferred from homology"/>
<evidence type="ECO:0000313" key="10">
    <source>
        <dbReference type="Proteomes" id="UP000746612"/>
    </source>
</evidence>
<dbReference type="AlphaFoldDB" id="A0A4U9F691"/>
<dbReference type="InterPro" id="IPR008011">
    <property type="entry name" value="Complex1_LYR_dom"/>
</dbReference>
<dbReference type="CDD" id="cd20262">
    <property type="entry name" value="Complex1_LYR_LYRM2"/>
    <property type="match status" value="1"/>
</dbReference>
<keyword evidence="3" id="KW-0809">Transit peptide</keyword>
<evidence type="ECO:0000256" key="2">
    <source>
        <dbReference type="ARBA" id="ARBA00009508"/>
    </source>
</evidence>